<name>A0A2H4PR19_9CAUD</name>
<gene>
    <name evidence="2" type="ORF">SEA_MANUEL_69</name>
</gene>
<keyword evidence="3" id="KW-1185">Reference proteome</keyword>
<sequence>MISSALMGGLASLSINFFDADPKSSVIIAVFSAVILNAILISTEENREREEDR</sequence>
<dbReference type="Proteomes" id="UP000240735">
    <property type="component" value="Segment"/>
</dbReference>
<keyword evidence="1" id="KW-0472">Membrane</keyword>
<proteinExistence type="predicted"/>
<keyword evidence="1" id="KW-0812">Transmembrane</keyword>
<evidence type="ECO:0000313" key="3">
    <source>
        <dbReference type="Proteomes" id="UP000240735"/>
    </source>
</evidence>
<organism evidence="2 3">
    <name type="scientific">Streptomyces phage Manuel</name>
    <dbReference type="NCBI Taxonomy" id="2053812"/>
    <lineage>
        <taxon>Viruses</taxon>
        <taxon>Duplodnaviria</taxon>
        <taxon>Heunggongvirae</taxon>
        <taxon>Uroviricota</taxon>
        <taxon>Caudoviricetes</taxon>
        <taxon>Beephvirinae</taxon>
        <taxon>Manuelvirus</taxon>
        <taxon>Manuelvirus manuel</taxon>
    </lineage>
</organism>
<accession>A0A2H4PR19</accession>
<feature type="transmembrane region" description="Helical" evidence="1">
    <location>
        <begin position="24"/>
        <end position="43"/>
    </location>
</feature>
<protein>
    <submittedName>
        <fullName evidence="2">Uncharacterized protein</fullName>
    </submittedName>
</protein>
<evidence type="ECO:0000313" key="2">
    <source>
        <dbReference type="EMBL" id="ATW69363.1"/>
    </source>
</evidence>
<keyword evidence="1" id="KW-1133">Transmembrane helix</keyword>
<evidence type="ECO:0000256" key="1">
    <source>
        <dbReference type="SAM" id="Phobius"/>
    </source>
</evidence>
<reference evidence="2 3" key="1">
    <citation type="submission" date="2017-11" db="EMBL/GenBank/DDBJ databases">
        <authorList>
            <person name="Laing C."/>
            <person name="Caston J.C."/>
            <person name="Del V.M."/>
            <person name="Young O.M."/>
            <person name="Nayek S."/>
            <person name="Hughes L.E."/>
            <person name="Garlena R.A."/>
            <person name="Russell D.A."/>
            <person name="Pope W.H."/>
            <person name="Jacobs-Sera D."/>
            <person name="Hendrix R.W."/>
            <person name="Hatfull G.F."/>
        </authorList>
    </citation>
    <scope>NUCLEOTIDE SEQUENCE [LARGE SCALE GENOMIC DNA]</scope>
</reference>
<dbReference type="EMBL" id="MG518519">
    <property type="protein sequence ID" value="ATW69363.1"/>
    <property type="molecule type" value="Genomic_DNA"/>
</dbReference>